<dbReference type="Pfam" id="PF19040">
    <property type="entry name" value="SGNH"/>
    <property type="match status" value="1"/>
</dbReference>
<sequence>IGTTTRWGAYRFGILTLIPVLLIAASWQWLGGHIAQSSAVDVSTAKPANGTEYPVDPNHPGAMAHTEGFRYTGETGVRTAPSAVTLPDDWARLVEPDCRVSEYNEELEICASDVRAPKRDIVVVGDSHAQQYLGVFKPIADKQNWRITTMLRGGCPFSTQSETRQGSERCVDWNAAALREIIEMRPDAVFTMATRNVRVGLTEQTPPGFVEQWRKLEASGIPLVGLRDNPRFTGPPADCVAEYGKDAKRCATSRATLLAKEAPYQRIPNIPSNVRFLDFSDYLCTATSCPPVIGNVYVYMDNNHLSATYMSTMANIVDERVHAVLGW</sequence>
<comment type="caution">
    <text evidence="3">The sequence shown here is derived from an EMBL/GenBank/DDBJ whole genome shotgun (WGS) entry which is preliminary data.</text>
</comment>
<accession>A0A4R2PXZ6</accession>
<feature type="domain" description="SGNH" evidence="2">
    <location>
        <begin position="98"/>
        <end position="317"/>
    </location>
</feature>
<dbReference type="AlphaFoldDB" id="A0A4R2PXZ6"/>
<keyword evidence="1" id="KW-0812">Transmembrane</keyword>
<feature type="transmembrane region" description="Helical" evidence="1">
    <location>
        <begin position="12"/>
        <end position="30"/>
    </location>
</feature>
<dbReference type="InterPro" id="IPR043968">
    <property type="entry name" value="SGNH"/>
</dbReference>
<evidence type="ECO:0000256" key="1">
    <source>
        <dbReference type="SAM" id="Phobius"/>
    </source>
</evidence>
<organism evidence="3 4">
    <name type="scientific">Tamaricihabitans halophyticus</name>
    <dbReference type="NCBI Taxonomy" id="1262583"/>
    <lineage>
        <taxon>Bacteria</taxon>
        <taxon>Bacillati</taxon>
        <taxon>Actinomycetota</taxon>
        <taxon>Actinomycetes</taxon>
        <taxon>Pseudonocardiales</taxon>
        <taxon>Pseudonocardiaceae</taxon>
        <taxon>Tamaricihabitans</taxon>
    </lineage>
</organism>
<evidence type="ECO:0000259" key="2">
    <source>
        <dbReference type="Pfam" id="PF19040"/>
    </source>
</evidence>
<gene>
    <name evidence="3" type="ORF">EV191_1271</name>
</gene>
<proteinExistence type="predicted"/>
<evidence type="ECO:0000313" key="4">
    <source>
        <dbReference type="Proteomes" id="UP000294911"/>
    </source>
</evidence>
<dbReference type="Proteomes" id="UP000294911">
    <property type="component" value="Unassembled WGS sequence"/>
</dbReference>
<reference evidence="3 4" key="1">
    <citation type="submission" date="2019-03" db="EMBL/GenBank/DDBJ databases">
        <title>Genomic Encyclopedia of Type Strains, Phase IV (KMG-IV): sequencing the most valuable type-strain genomes for metagenomic binning, comparative biology and taxonomic classification.</title>
        <authorList>
            <person name="Goeker M."/>
        </authorList>
    </citation>
    <scope>NUCLEOTIDE SEQUENCE [LARGE SCALE GENOMIC DNA]</scope>
    <source>
        <strain evidence="3 4">DSM 45765</strain>
    </source>
</reference>
<keyword evidence="1" id="KW-0472">Membrane</keyword>
<feature type="non-terminal residue" evidence="3">
    <location>
        <position position="1"/>
    </location>
</feature>
<dbReference type="EMBL" id="SLXQ01000027">
    <property type="protein sequence ID" value="TCP41103.1"/>
    <property type="molecule type" value="Genomic_DNA"/>
</dbReference>
<evidence type="ECO:0000313" key="3">
    <source>
        <dbReference type="EMBL" id="TCP41103.1"/>
    </source>
</evidence>
<keyword evidence="1" id="KW-1133">Transmembrane helix</keyword>
<keyword evidence="4" id="KW-1185">Reference proteome</keyword>
<dbReference type="RefSeq" id="WP_279388477.1">
    <property type="nucleotide sequence ID" value="NZ_SLXQ01000027.1"/>
</dbReference>
<name>A0A4R2PXZ6_9PSEU</name>
<protein>
    <recommendedName>
        <fullName evidence="2">SGNH domain-containing protein</fullName>
    </recommendedName>
</protein>